<protein>
    <submittedName>
        <fullName evidence="1">Uncharacterized protein</fullName>
    </submittedName>
</protein>
<name>A0A5B0WTM4_9GAMM</name>
<proteinExistence type="predicted"/>
<sequence>MITIDTDPKVNLIYLGGHIIKLFQNSDTRRFEVSTLYDYVNDSIELSFELFLYSLDWLFVIDIIELDENGDVIYAPK</sequence>
<accession>A0A5B0WTM4</accession>
<dbReference type="Pfam" id="PF20293">
    <property type="entry name" value="MC6"/>
    <property type="match status" value="1"/>
</dbReference>
<gene>
    <name evidence="1" type="ORF">F0L16_09995</name>
</gene>
<evidence type="ECO:0000313" key="1">
    <source>
        <dbReference type="EMBL" id="KAA1189838.1"/>
    </source>
</evidence>
<comment type="caution">
    <text evidence="1">The sequence shown here is derived from an EMBL/GenBank/DDBJ whole genome shotgun (WGS) entry which is preliminary data.</text>
</comment>
<dbReference type="AlphaFoldDB" id="A0A5B0WTM4"/>
<organism evidence="1 2">
    <name type="scientific">Photorhabdus heterorhabditis</name>
    <dbReference type="NCBI Taxonomy" id="880156"/>
    <lineage>
        <taxon>Bacteria</taxon>
        <taxon>Pseudomonadati</taxon>
        <taxon>Pseudomonadota</taxon>
        <taxon>Gammaproteobacteria</taxon>
        <taxon>Enterobacterales</taxon>
        <taxon>Morganellaceae</taxon>
        <taxon>Photorhabdus</taxon>
    </lineage>
</organism>
<evidence type="ECO:0000313" key="2">
    <source>
        <dbReference type="Proteomes" id="UP000322184"/>
    </source>
</evidence>
<reference evidence="1 2" key="1">
    <citation type="submission" date="2019-09" db="EMBL/GenBank/DDBJ databases">
        <title>Whole genome sequence of Photorhabdus heterorhabditis strain ETL (Enterobacteriales: Enterobacteriaceae) a bacterial symbiont of Heterorhabditis zealandica strain ETL (Rhabditida: Heterorhabditidae).</title>
        <authorList>
            <person name="Lulamba T.E."/>
            <person name="Serepa-Dlamini M.H."/>
        </authorList>
    </citation>
    <scope>NUCLEOTIDE SEQUENCE [LARGE SCALE GENOMIC DNA]</scope>
    <source>
        <strain evidence="1 2">ETL</strain>
    </source>
</reference>
<dbReference type="Proteomes" id="UP000322184">
    <property type="component" value="Unassembled WGS sequence"/>
</dbReference>
<dbReference type="InterPro" id="IPR046897">
    <property type="entry name" value="ABC-3C_MC6"/>
</dbReference>
<dbReference type="RefSeq" id="WP_149616706.1">
    <property type="nucleotide sequence ID" value="NZ_CAWPFF010000054.1"/>
</dbReference>
<dbReference type="EMBL" id="VTUW01000015">
    <property type="protein sequence ID" value="KAA1189838.1"/>
    <property type="molecule type" value="Genomic_DNA"/>
</dbReference>